<evidence type="ECO:0000259" key="4">
    <source>
        <dbReference type="SMART" id="SM01043"/>
    </source>
</evidence>
<dbReference type="PANTHER" id="PTHR35807">
    <property type="entry name" value="TRANSCRIPTIONAL REGULATOR REDD-RELATED"/>
    <property type="match status" value="1"/>
</dbReference>
<dbReference type="InterPro" id="IPR001867">
    <property type="entry name" value="OmpR/PhoB-type_DNA-bd"/>
</dbReference>
<dbReference type="Gene3D" id="1.25.40.10">
    <property type="entry name" value="Tetratricopeptide repeat domain"/>
    <property type="match status" value="1"/>
</dbReference>
<reference evidence="5 6" key="1">
    <citation type="submission" date="2019-09" db="EMBL/GenBank/DDBJ databases">
        <authorList>
            <person name="Park J.-S."/>
            <person name="Choi H.-J."/>
        </authorList>
    </citation>
    <scope>NUCLEOTIDE SEQUENCE [LARGE SCALE GENOMIC DNA]</scope>
    <source>
        <strain evidence="5 6">176SS1-4</strain>
    </source>
</reference>
<dbReference type="GO" id="GO:0003677">
    <property type="term" value="F:DNA binding"/>
    <property type="evidence" value="ECO:0007669"/>
    <property type="project" value="UniProtKB-KW"/>
</dbReference>
<dbReference type="InterPro" id="IPR051677">
    <property type="entry name" value="AfsR-DnrI-RedD_regulator"/>
</dbReference>
<proteinExistence type="inferred from homology"/>
<dbReference type="Pfam" id="PF00486">
    <property type="entry name" value="Trans_reg_C"/>
    <property type="match status" value="1"/>
</dbReference>
<sequence>MTHVDSVTVRLAGQFDVRTADGRLLLPRGRKSRALLAYLLFQRGKPVSRSRLADLFWSDRDTEQARASLRQALYEIRKALGDAAFQRLSARRETVAIAPKSMAFDLWDAGDEYHPAAESLFLEDLDDVSPVFDDWVAEMRRTIRAEQLKKGEALLHGALQGGQADAIAAAATTVLALDGTNEPAARRLIEALGQLGRPSSAKAEFEKLRQALEQDGFEVEAQTREVLAAALDRSEAAGPAAQRVPVGPVSRASALPTLTLRVPQGDDGAGTGQLARNMEEVLSHRLERMTELSVVAGPSADFELEVSAQPRADRVLCIVRLTDRRSGVLCWSMRETLLAERVVEQMDDHSAHAAGAILAAIERIEIQMADGRSPETSTAYDHYLRAKFRFFEADGSDYMAEVQEELEAALAKDPDFVAAYPHLIQSHNTSTFYTRPGLPQAEGRARALELAERLLSIDSRQANGHIAMGWCLLWRRNFAAAERSIETALQIGTDEAHRINSIGTALVYLGRHEEGEGCYNLAQERMVHELDYQRTDYGELFYLKGDYDQALSWLDFGERRTRYRTLFWRALTLAQLGRLAEASADLERLNADIAEKWAGGRPCATGDPVRWVLSLVPLRRDEDNARVIDGLERLGAAW</sequence>
<keyword evidence="2" id="KW-0238">DNA-binding</keyword>
<keyword evidence="6" id="KW-1185">Reference proteome</keyword>
<organism evidence="5 6">
    <name type="scientific">Histidinibacterium aquaticum</name>
    <dbReference type="NCBI Taxonomy" id="2613962"/>
    <lineage>
        <taxon>Bacteria</taxon>
        <taxon>Pseudomonadati</taxon>
        <taxon>Pseudomonadota</taxon>
        <taxon>Alphaproteobacteria</taxon>
        <taxon>Rhodobacterales</taxon>
        <taxon>Paracoccaceae</taxon>
        <taxon>Histidinibacterium</taxon>
    </lineage>
</organism>
<dbReference type="AlphaFoldDB" id="A0A5J5GPW7"/>
<dbReference type="SMART" id="SM01043">
    <property type="entry name" value="BTAD"/>
    <property type="match status" value="1"/>
</dbReference>
<gene>
    <name evidence="5" type="ORF">F3S47_09590</name>
</gene>
<protein>
    <recommendedName>
        <fullName evidence="7">Bacterial transcriptional activator domain-containing protein</fullName>
    </recommendedName>
</protein>
<dbReference type="SUPFAM" id="SSF46894">
    <property type="entry name" value="C-terminal effector domain of the bipartite response regulators"/>
    <property type="match status" value="1"/>
</dbReference>
<dbReference type="SUPFAM" id="SSF48452">
    <property type="entry name" value="TPR-like"/>
    <property type="match status" value="2"/>
</dbReference>
<evidence type="ECO:0000313" key="5">
    <source>
        <dbReference type="EMBL" id="KAA9009482.1"/>
    </source>
</evidence>
<dbReference type="SMART" id="SM00862">
    <property type="entry name" value="Trans_reg_C"/>
    <property type="match status" value="1"/>
</dbReference>
<evidence type="ECO:0000256" key="2">
    <source>
        <dbReference type="ARBA" id="ARBA00023125"/>
    </source>
</evidence>
<feature type="domain" description="Bacterial transcriptional activator" evidence="4">
    <location>
        <begin position="104"/>
        <end position="231"/>
    </location>
</feature>
<evidence type="ECO:0000256" key="1">
    <source>
        <dbReference type="ARBA" id="ARBA00005820"/>
    </source>
</evidence>
<dbReference type="Gene3D" id="1.10.10.10">
    <property type="entry name" value="Winged helix-like DNA-binding domain superfamily/Winged helix DNA-binding domain"/>
    <property type="match status" value="1"/>
</dbReference>
<dbReference type="RefSeq" id="WP_150445016.1">
    <property type="nucleotide sequence ID" value="NZ_VYQE01000002.1"/>
</dbReference>
<dbReference type="InterPro" id="IPR005158">
    <property type="entry name" value="BTAD"/>
</dbReference>
<dbReference type="Pfam" id="PF03704">
    <property type="entry name" value="BTAD"/>
    <property type="match status" value="1"/>
</dbReference>
<dbReference type="Proteomes" id="UP000326554">
    <property type="component" value="Unassembled WGS sequence"/>
</dbReference>
<name>A0A5J5GPW7_9RHOB</name>
<feature type="domain" description="OmpR/PhoB-type" evidence="3">
    <location>
        <begin position="21"/>
        <end position="97"/>
    </location>
</feature>
<dbReference type="InterPro" id="IPR016032">
    <property type="entry name" value="Sig_transdc_resp-reg_C-effctor"/>
</dbReference>
<dbReference type="InterPro" id="IPR036388">
    <property type="entry name" value="WH-like_DNA-bd_sf"/>
</dbReference>
<dbReference type="EMBL" id="VYQE01000002">
    <property type="protein sequence ID" value="KAA9009482.1"/>
    <property type="molecule type" value="Genomic_DNA"/>
</dbReference>
<accession>A0A5J5GPW7</accession>
<evidence type="ECO:0008006" key="7">
    <source>
        <dbReference type="Google" id="ProtNLM"/>
    </source>
</evidence>
<dbReference type="GO" id="GO:0000160">
    <property type="term" value="P:phosphorelay signal transduction system"/>
    <property type="evidence" value="ECO:0007669"/>
    <property type="project" value="InterPro"/>
</dbReference>
<comment type="similarity">
    <text evidence="1">Belongs to the AfsR/DnrI/RedD regulatory family.</text>
</comment>
<evidence type="ECO:0000313" key="6">
    <source>
        <dbReference type="Proteomes" id="UP000326554"/>
    </source>
</evidence>
<evidence type="ECO:0000259" key="3">
    <source>
        <dbReference type="SMART" id="SM00862"/>
    </source>
</evidence>
<comment type="caution">
    <text evidence="5">The sequence shown here is derived from an EMBL/GenBank/DDBJ whole genome shotgun (WGS) entry which is preliminary data.</text>
</comment>
<dbReference type="InterPro" id="IPR011990">
    <property type="entry name" value="TPR-like_helical_dom_sf"/>
</dbReference>
<dbReference type="GO" id="GO:0006355">
    <property type="term" value="P:regulation of DNA-templated transcription"/>
    <property type="evidence" value="ECO:0007669"/>
    <property type="project" value="InterPro"/>
</dbReference>